<keyword evidence="2" id="KW-0808">Transferase</keyword>
<feature type="compositionally biased region" description="Low complexity" evidence="6">
    <location>
        <begin position="2773"/>
        <end position="2784"/>
    </location>
</feature>
<feature type="compositionally biased region" description="Low complexity" evidence="6">
    <location>
        <begin position="441"/>
        <end position="457"/>
    </location>
</feature>
<feature type="compositionally biased region" description="Pro residues" evidence="6">
    <location>
        <begin position="2838"/>
        <end position="2879"/>
    </location>
</feature>
<feature type="region of interest" description="Disordered" evidence="6">
    <location>
        <begin position="2833"/>
        <end position="2891"/>
    </location>
</feature>
<dbReference type="InterPro" id="IPR011545">
    <property type="entry name" value="DEAD/DEAH_box_helicase_dom"/>
</dbReference>
<protein>
    <recommendedName>
        <fullName evidence="1">DNA-directed DNA polymerase</fullName>
        <ecNumber evidence="1">2.7.7.7</ecNumber>
    </recommendedName>
</protein>
<dbReference type="GO" id="GO:0003677">
    <property type="term" value="F:DNA binding"/>
    <property type="evidence" value="ECO:0007669"/>
    <property type="project" value="InterPro"/>
</dbReference>
<feature type="region of interest" description="Disordered" evidence="6">
    <location>
        <begin position="900"/>
        <end position="1003"/>
    </location>
</feature>
<dbReference type="InterPro" id="IPR002298">
    <property type="entry name" value="DNA_polymerase_A"/>
</dbReference>
<dbReference type="Proteomes" id="UP000612055">
    <property type="component" value="Unassembled WGS sequence"/>
</dbReference>
<feature type="region of interest" description="Disordered" evidence="6">
    <location>
        <begin position="2773"/>
        <end position="2812"/>
    </location>
</feature>
<feature type="compositionally biased region" description="Gly residues" evidence="6">
    <location>
        <begin position="2326"/>
        <end position="2335"/>
    </location>
</feature>
<feature type="compositionally biased region" description="Polar residues" evidence="6">
    <location>
        <begin position="560"/>
        <end position="569"/>
    </location>
</feature>
<evidence type="ECO:0000256" key="2">
    <source>
        <dbReference type="ARBA" id="ARBA00022679"/>
    </source>
</evidence>
<dbReference type="Pfam" id="PF00270">
    <property type="entry name" value="DEAD"/>
    <property type="match status" value="1"/>
</dbReference>
<evidence type="ECO:0000256" key="6">
    <source>
        <dbReference type="SAM" id="MobiDB-lite"/>
    </source>
</evidence>
<dbReference type="GO" id="GO:0006302">
    <property type="term" value="P:double-strand break repair"/>
    <property type="evidence" value="ECO:0007669"/>
    <property type="project" value="TreeGrafter"/>
</dbReference>
<dbReference type="Pfam" id="PF14520">
    <property type="entry name" value="HHH_5"/>
    <property type="match status" value="1"/>
</dbReference>
<evidence type="ECO:0000256" key="3">
    <source>
        <dbReference type="ARBA" id="ARBA00022695"/>
    </source>
</evidence>
<feature type="compositionally biased region" description="Low complexity" evidence="6">
    <location>
        <begin position="2427"/>
        <end position="2440"/>
    </location>
</feature>
<feature type="compositionally biased region" description="Gly residues" evidence="6">
    <location>
        <begin position="2008"/>
        <end position="2020"/>
    </location>
</feature>
<proteinExistence type="predicted"/>
<feature type="compositionally biased region" description="Pro residues" evidence="6">
    <location>
        <begin position="1192"/>
        <end position="1208"/>
    </location>
</feature>
<keyword evidence="3" id="KW-0548">Nucleotidyltransferase</keyword>
<dbReference type="PANTHER" id="PTHR10133:SF62">
    <property type="entry name" value="DNA POLYMERASE THETA"/>
    <property type="match status" value="1"/>
</dbReference>
<keyword evidence="4" id="KW-0239">DNA-directed DNA polymerase</keyword>
<evidence type="ECO:0000259" key="7">
    <source>
        <dbReference type="SMART" id="SM00482"/>
    </source>
</evidence>
<feature type="compositionally biased region" description="Basic residues" evidence="6">
    <location>
        <begin position="458"/>
        <end position="467"/>
    </location>
</feature>
<comment type="catalytic activity">
    <reaction evidence="5">
        <text>DNA(n) + a 2'-deoxyribonucleoside 5'-triphosphate = DNA(n+1) + diphosphate</text>
        <dbReference type="Rhea" id="RHEA:22508"/>
        <dbReference type="Rhea" id="RHEA-COMP:17339"/>
        <dbReference type="Rhea" id="RHEA-COMP:17340"/>
        <dbReference type="ChEBI" id="CHEBI:33019"/>
        <dbReference type="ChEBI" id="CHEBI:61560"/>
        <dbReference type="ChEBI" id="CHEBI:173112"/>
        <dbReference type="EC" id="2.7.7.7"/>
    </reaction>
</comment>
<feature type="compositionally biased region" description="Gly residues" evidence="6">
    <location>
        <begin position="3215"/>
        <end position="3231"/>
    </location>
</feature>
<feature type="domain" description="DNA-directed DNA polymerase family A palm" evidence="7">
    <location>
        <begin position="3493"/>
        <end position="3708"/>
    </location>
</feature>
<feature type="compositionally biased region" description="Low complexity" evidence="6">
    <location>
        <begin position="900"/>
        <end position="915"/>
    </location>
</feature>
<name>A0A835XY51_9CHLO</name>
<feature type="compositionally biased region" description="Low complexity" evidence="6">
    <location>
        <begin position="2336"/>
        <end position="2347"/>
    </location>
</feature>
<feature type="compositionally biased region" description="Low complexity" evidence="6">
    <location>
        <begin position="2363"/>
        <end position="2380"/>
    </location>
</feature>
<feature type="compositionally biased region" description="Low complexity" evidence="6">
    <location>
        <begin position="1269"/>
        <end position="1279"/>
    </location>
</feature>
<feature type="compositionally biased region" description="Pro residues" evidence="6">
    <location>
        <begin position="2158"/>
        <end position="2168"/>
    </location>
</feature>
<evidence type="ECO:0000256" key="4">
    <source>
        <dbReference type="ARBA" id="ARBA00022932"/>
    </source>
</evidence>
<accession>A0A835XY51</accession>
<feature type="region of interest" description="Disordered" evidence="6">
    <location>
        <begin position="2313"/>
        <end position="2530"/>
    </location>
</feature>
<feature type="compositionally biased region" description="Low complexity" evidence="6">
    <location>
        <begin position="1113"/>
        <end position="1132"/>
    </location>
</feature>
<dbReference type="Pfam" id="PF00476">
    <property type="entry name" value="DNA_pol_A"/>
    <property type="match status" value="1"/>
</dbReference>
<dbReference type="EC" id="2.7.7.7" evidence="1"/>
<feature type="compositionally biased region" description="Low complexity" evidence="6">
    <location>
        <begin position="763"/>
        <end position="788"/>
    </location>
</feature>
<feature type="compositionally biased region" description="Low complexity" evidence="6">
    <location>
        <begin position="664"/>
        <end position="677"/>
    </location>
</feature>
<feature type="compositionally biased region" description="Pro residues" evidence="6">
    <location>
        <begin position="739"/>
        <end position="748"/>
    </location>
</feature>
<dbReference type="Gene3D" id="3.30.420.10">
    <property type="entry name" value="Ribonuclease H-like superfamily/Ribonuclease H"/>
    <property type="match status" value="1"/>
</dbReference>
<feature type="region of interest" description="Disordered" evidence="6">
    <location>
        <begin position="3213"/>
        <end position="3246"/>
    </location>
</feature>
<dbReference type="GO" id="GO:0005524">
    <property type="term" value="F:ATP binding"/>
    <property type="evidence" value="ECO:0007669"/>
    <property type="project" value="InterPro"/>
</dbReference>
<feature type="compositionally biased region" description="Gly residues" evidence="6">
    <location>
        <begin position="1373"/>
        <end position="1382"/>
    </location>
</feature>
<feature type="compositionally biased region" description="Low complexity" evidence="6">
    <location>
        <begin position="468"/>
        <end position="491"/>
    </location>
</feature>
<keyword evidence="9" id="KW-1185">Reference proteome</keyword>
<organism evidence="8 9">
    <name type="scientific">Edaphochlamys debaryana</name>
    <dbReference type="NCBI Taxonomy" id="47281"/>
    <lineage>
        <taxon>Eukaryota</taxon>
        <taxon>Viridiplantae</taxon>
        <taxon>Chlorophyta</taxon>
        <taxon>core chlorophytes</taxon>
        <taxon>Chlorophyceae</taxon>
        <taxon>CS clade</taxon>
        <taxon>Chlamydomonadales</taxon>
        <taxon>Chlamydomonadales incertae sedis</taxon>
        <taxon>Edaphochlamys</taxon>
    </lineage>
</organism>
<feature type="compositionally biased region" description="Low complexity" evidence="6">
    <location>
        <begin position="617"/>
        <end position="639"/>
    </location>
</feature>
<dbReference type="Gene3D" id="3.40.50.300">
    <property type="entry name" value="P-loop containing nucleotide triphosphate hydrolases"/>
    <property type="match status" value="2"/>
</dbReference>
<dbReference type="InterPro" id="IPR043502">
    <property type="entry name" value="DNA/RNA_pol_sf"/>
</dbReference>
<feature type="compositionally biased region" description="Acidic residues" evidence="6">
    <location>
        <begin position="3110"/>
        <end position="3124"/>
    </location>
</feature>
<feature type="compositionally biased region" description="Pro residues" evidence="6">
    <location>
        <begin position="916"/>
        <end position="940"/>
    </location>
</feature>
<feature type="compositionally biased region" description="Basic and acidic residues" evidence="6">
    <location>
        <begin position="2409"/>
        <end position="2421"/>
    </location>
</feature>
<comment type="caution">
    <text evidence="8">The sequence shown here is derived from an EMBL/GenBank/DDBJ whole genome shotgun (WGS) entry which is preliminary data.</text>
</comment>
<feature type="compositionally biased region" description="Low complexity" evidence="6">
    <location>
        <begin position="3125"/>
        <end position="3151"/>
    </location>
</feature>
<feature type="compositionally biased region" description="Pro residues" evidence="6">
    <location>
        <begin position="2717"/>
        <end position="2734"/>
    </location>
</feature>
<feature type="region of interest" description="Disordered" evidence="6">
    <location>
        <begin position="1696"/>
        <end position="1793"/>
    </location>
</feature>
<feature type="compositionally biased region" description="Low complexity" evidence="6">
    <location>
        <begin position="409"/>
        <end position="419"/>
    </location>
</feature>
<dbReference type="GO" id="GO:0006261">
    <property type="term" value="P:DNA-templated DNA replication"/>
    <property type="evidence" value="ECO:0007669"/>
    <property type="project" value="InterPro"/>
</dbReference>
<feature type="compositionally biased region" description="Polar residues" evidence="6">
    <location>
        <begin position="1139"/>
        <end position="1149"/>
    </location>
</feature>
<dbReference type="InterPro" id="IPR036397">
    <property type="entry name" value="RNaseH_sf"/>
</dbReference>
<feature type="compositionally biased region" description="Low complexity" evidence="6">
    <location>
        <begin position="1351"/>
        <end position="1367"/>
    </location>
</feature>
<feature type="compositionally biased region" description="Low complexity" evidence="6">
    <location>
        <begin position="864"/>
        <end position="884"/>
    </location>
</feature>
<dbReference type="SUPFAM" id="SSF158702">
    <property type="entry name" value="Sec63 N-terminal domain-like"/>
    <property type="match status" value="1"/>
</dbReference>
<feature type="compositionally biased region" description="Basic and acidic residues" evidence="6">
    <location>
        <begin position="688"/>
        <end position="697"/>
    </location>
</feature>
<feature type="compositionally biased region" description="Low complexity" evidence="6">
    <location>
        <begin position="1708"/>
        <end position="1730"/>
    </location>
</feature>
<feature type="compositionally biased region" description="Pro residues" evidence="6">
    <location>
        <begin position="1249"/>
        <end position="1268"/>
    </location>
</feature>
<feature type="compositionally biased region" description="Low complexity" evidence="6">
    <location>
        <begin position="2627"/>
        <end position="2636"/>
    </location>
</feature>
<feature type="region of interest" description="Disordered" evidence="6">
    <location>
        <begin position="2005"/>
        <end position="2026"/>
    </location>
</feature>
<feature type="compositionally biased region" description="Pro residues" evidence="6">
    <location>
        <begin position="2381"/>
        <end position="2394"/>
    </location>
</feature>
<feature type="compositionally biased region" description="Pro residues" evidence="6">
    <location>
        <begin position="1731"/>
        <end position="1748"/>
    </location>
</feature>
<dbReference type="Gene3D" id="1.10.150.20">
    <property type="entry name" value="5' to 3' exonuclease, C-terminal subdomain"/>
    <property type="match status" value="2"/>
</dbReference>
<dbReference type="Gene3D" id="1.20.1060.10">
    <property type="entry name" value="Taq DNA Polymerase, Chain T, domain 4"/>
    <property type="match status" value="1"/>
</dbReference>
<dbReference type="Gene3D" id="3.30.70.370">
    <property type="match status" value="1"/>
</dbReference>
<feature type="compositionally biased region" description="Pro residues" evidence="6">
    <location>
        <begin position="1628"/>
        <end position="1645"/>
    </location>
</feature>
<sequence>MAPHWGAAAAATAGAGAFGGTYGGGGSTGGGYGGGGVGGSAPGDAWVRGTAGAWAVEAGTAGWGADPAPAHTVPLHYGSALGGAGWGAGGPVVRAWEANPPLTRSDWLLPGAAAASHPYAACLPTFPYAHAAYAAGPPPPLWHPQRSPVLLLPPLRTPSPLLEPLLLLPAGAPSRGPSPPLVLRHDPWSAAVCEQLLSPPPSPDPEPAEDWLPAEPLQPASPNRGAYPEPLPLLSPLQPTRTSRQVAAAAAAAVAVARAELRHPTTRRAAAGVVQGAPGAAAWPYLSDLDLSSTGVVGRVLPSPGAGVEDSESPERLPTRQPTPQPSEAAGAAGAAAAPPPARARRRLSWTPPPGAEGPQADAAEEAAHPAANAPPSGKRRRFMSDPALHLSAPAEAGRGARGGPAGPEPYAAREAPGAGRRGRLTDPGVGGAAGAGAGAAGARQQQQRPPAAARAKAQQRRLRGRGPRLLGPEPTSSEGSAGSGPPSQEAAEAHAAVPQGQRPASAPAAESRQEDAAARAEPLGGHPGEGERQRPSRGGIFRLLREAASPSPRLDRGQRSQPAAQHQRQAAEEDEEGEESEEPGGQGLGQAQSPSGSWAPEPEQRWQPSPQRQGSEEQLLPGLGELLEALPQEDQQQEGGDGGSEGASERALGVGHVAGGGAQAQAPAQAAGPLPAEQRRGPRRRRGDAARERAVADGRYSALPLQPGQSVLAGSTSGPGSRPRSRQRSEERSGAAGGPPPPPPTRPPADGQRGGATGLAYAPPAAIQRPQPIAHGAIGAGPAAAAGEEADPVEATLAPAGGAGVAHAGAGVGARREPAGRPLAASAEEEADADPVEATLEPVRERAPALGPREPPEGRQARAAEVSEAAPALAHGPGAGGTFRLAAAAPAPALAAGPIAAPEGAAAPARQRSPSPAPSPPPPAPSPPRPVPRPRPPRPNALVALMARLAASDSQDGLGPESRTDGSGPGHAGPRSGPGHDSDLGPSQCPPEPGAPAGALLGQPVPWLGLVVGATDVRTEQGLGGRAGDGDTGPGPSGAGPGLVRWEQHSAGQGRGAEAAGAGGLLARDHLGQAGLQPGGAEAASVTGQGALPGLPHLGAQRPSHARAEQEQVAATAGPAAGAPMAVVGQAEPAPSLPLQQALVQGGTTPMVEAPQQRPLPPELRWTPPAAPEIEELLGAPRHQPQHPLVASPPGPPPQAAPQPQSPQSPVLPQQPPSPYVPRSPWLEFVPQSQLPPPSPQAHAQQPSPHPHPHPQPSPAQPLPPTGQPLLQPQHLQPSPAPPLGLAQAQTSPPAPPPAQLQPPYPHPLAHPQPHPHPHPHPLTGPTPPPPLQLQPRWPLPSPHHQPTWPAEAGPSTAPASGAAQPRPREGAGAGASGRSGAGPLTDHDLGPLQPWQAECLRLRGVAAGSRALLLCAAAGSGRSRLGELLALRRLGETGRPFLWVAPYNALCAERAHRLEAALGAAGGGWRLRRAYAGLGGQPGRPLEQGLGAVVATPERAAVLLAALAEGGRLAGPGGLGAVVVEDVHMVGEGERGALVELLLTRLRELSGAGAGGGAGGHEGPAPPPQLVALSAPLSPPDAALLAGWLGAALHCAPQRPVPLRQFVKVGRSVLDPSGQLVRTLAGPPPQAQAGPGPPAPGPGPGLWSEAADPDHVALLAGEALAAGGSVLVLCGTRAACAEVAASAASLLHIPAPPGPPPPPPAARHTAGAGAGVDASGPGPSAGPSGAPPPQPPQPPQAPPAPGPLELLDWLDDDTAWQGGSPGCPGRGGAAGGGGGGGGGGGAGGGAPPALSRGSVAAALRALPGADPALPGLVERGVGFHHAGLSMAERRLMEAAFRPPGPGLGPGPAAPAPVRLLAATTSLALGVRLPASRLLLRGTRTGNRPLDAASFHAMAERAGWVGPDPCAELYVLVPASEAGGGGGGGGGGGPGEAAALALVRSPAPPLRSALGKVEGGLARLVLETLYCRGPGGASEEELRSALAASLQGALRGREAAQAAAQAAGGGGGGGGGGAGAPVPDPLWPGARAALQGLAAEDHGLARRDPASGRWHATPFGTALAACLLGPSPAGVGVRGALQAVADLRRCRAAGPLLAEGAHLCFLATRPEEDLGVDWGVAWRLWQGALRPPQREAGRRLGVDPDLLRRLAQGQGPGLPPPGAPPDPAARERPLRRFLAALALSDLLDQVPPETVIRRLGLGGRERRGDMEALRERCGEGGEGVGRGGQARLAHGGEPPWSALAAVRGVGPDRARALAAAGLAAAEDVAAASPARLAAALGVGLLTAARLRRAVADDVADRAREMEAVAGDMRRRAGVGQQGLEQGLGQGGGQAGAAAGPSAAAEPSPLPAPPGAATGGASGSRSRPGPGGTPLQAGPSAPAPAPAAPPPVHPPQRSHSPEPGASAWERGRGRGREEGGDRGQGVGAAAAGATVAGGEPRPLPKRRRLFPPSPHGGSEGEAGAALGPTGGPTGGGDAVAPQGAPAGPLAAPTFAALFRGSGSASGGQPADRHPGPRSEPVPVPVSGSGDIIPGMFQGTGAPEYMPGMGVALLPPTQPVEELTMALLPPLVPRPPPTSPPPSPAFIPATLPSPVAASPAPPPTAFAGPAATPLFATSHTAVHPSPWPSGQAAAAPVSPQPQPQPHPSARMQLGPLLDAAAPAPPTTAAGPRVPHSAGAALRTPPAQQGPAPSPGSLGLRSGAAQRGPRGGSSGRRPPSAPAPPPAPMRPFPPLPLQRVGPGGSPLLRASLGHAALRTPAGAGAGLVGTALPPASGAAAAAGGSTWLSPSPSPHTTHPPQPQPLAGTLQASVPGPTYAFPPSVVTAADLLARGAQAGPSPDPALPGPMAPAIMVPPPSIPGAPPPAPPGPASPPRPPYPASPGGSHPASPPLPLLSVPGFSLVRGAGAAAELRRQLRAAREWGFALDFGPGPVDAAAAGGGAVGAAGPSGGGASGSGARSRQPAWAAAALPRSPPPLLAGVAFSARDGCGVYLPLAPGPGPGAGAPAGSVLAEAEAAAGLAPGPGAEGGGGALSEVEAAAAVGEVASLLAEAWEGAGAGAGSGSGPGSYWRVTAELKEQLLQAHDALRLHPAHRLALTLAEAAVAAVEEAEAAAEEAEAEAEAEAAAEAGAEAVQGAERQRAPAEGPGQAAASPPPPLLPLPLTAGPGVVDVRLALWAADPADPVALGKGGGGTREARVTCALEERLAGAAAALQGGQGGGQGQARGRGGAVGTPARESSLPPSLSPAGSTALAVALGAMGRCGCPSRLLPPRQTDACRRAALARRLWTVLQPRLQADGLLPSLLQLEAPLVPLLAGMEAAGVGLDTQALSAQRQPLVARLAEASEALRRAAGRGVDPTSQKDVSRLLFTELGLAPPDYCRRMPGGWHSVNKQALLLLLTSAPPPLRPLVAALAEARALAAALQCQAPLGEAAAAALEAAGITTGFVRGRLSSWEQTSSCTGRLEHGLQVLPTPRELPLPLSGGQGPPLRPNPRAGVAAPPGCVLLSGDYSQLELRLVAALSGDPVLGQLLGAGAGGGGGGGGAAADAFVLLAAQWKGLQPHQVTPEMRAAAKRSVYGILYGQGVSALAAEAGVGLAEAAAMAGWFKRAVSVLGEWRQQVVAACRRQGFVTSLAGRRRYLPDITSPDSAARAAAERQAVNSLVQGSAADVAKGAMLELGRRLRGRGLAGRARLVLMVHDELLVEVEATALPAAAGALAGAMQAQAGRLAGAARAAVPLPAALAVGPSWGQLAPYAPPAPLGGGPGAA</sequence>
<feature type="compositionally biased region" description="Pro residues" evidence="6">
    <location>
        <begin position="2789"/>
        <end position="2801"/>
    </location>
</feature>
<dbReference type="GO" id="GO:0003887">
    <property type="term" value="F:DNA-directed DNA polymerase activity"/>
    <property type="evidence" value="ECO:0007669"/>
    <property type="project" value="UniProtKB-KW"/>
</dbReference>
<feature type="compositionally biased region" description="Low complexity" evidence="6">
    <location>
        <begin position="2478"/>
        <end position="2496"/>
    </location>
</feature>
<feature type="region of interest" description="Disordered" evidence="6">
    <location>
        <begin position="3110"/>
        <end position="3158"/>
    </location>
</feature>
<feature type="compositionally biased region" description="Pro residues" evidence="6">
    <location>
        <begin position="1696"/>
        <end position="1707"/>
    </location>
</feature>
<feature type="region of interest" description="Disordered" evidence="6">
    <location>
        <begin position="1621"/>
        <end position="1652"/>
    </location>
</feature>
<reference evidence="8" key="1">
    <citation type="journal article" date="2020" name="bioRxiv">
        <title>Comparative genomics of Chlamydomonas.</title>
        <authorList>
            <person name="Craig R.J."/>
            <person name="Hasan A.R."/>
            <person name="Ness R.W."/>
            <person name="Keightley P.D."/>
        </authorList>
    </citation>
    <scope>NUCLEOTIDE SEQUENCE</scope>
    <source>
        <strain evidence="8">CCAP 11/70</strain>
    </source>
</reference>
<feature type="compositionally biased region" description="Gly residues" evidence="6">
    <location>
        <begin position="2468"/>
        <end position="2477"/>
    </location>
</feature>
<feature type="compositionally biased region" description="Gly residues" evidence="6">
    <location>
        <begin position="429"/>
        <end position="440"/>
    </location>
</feature>
<evidence type="ECO:0000313" key="8">
    <source>
        <dbReference type="EMBL" id="KAG2492331.1"/>
    </source>
</evidence>
<gene>
    <name evidence="8" type="ORF">HYH03_009282</name>
</gene>
<evidence type="ECO:0000313" key="9">
    <source>
        <dbReference type="Proteomes" id="UP000612055"/>
    </source>
</evidence>
<dbReference type="PROSITE" id="PS00447">
    <property type="entry name" value="DNA_POLYMERASE_A"/>
    <property type="match status" value="1"/>
</dbReference>
<dbReference type="SUPFAM" id="SSF56672">
    <property type="entry name" value="DNA/RNA polymerases"/>
    <property type="match status" value="1"/>
</dbReference>
<feature type="region of interest" description="Disordered" evidence="6">
    <location>
        <begin position="1020"/>
        <end position="1391"/>
    </location>
</feature>
<dbReference type="SMART" id="SM00482">
    <property type="entry name" value="POLAc"/>
    <property type="match status" value="1"/>
</dbReference>
<feature type="compositionally biased region" description="Gly residues" evidence="6">
    <location>
        <begin position="1023"/>
        <end position="1042"/>
    </location>
</feature>
<feature type="compositionally biased region" description="Low complexity" evidence="6">
    <location>
        <begin position="2683"/>
        <end position="2706"/>
    </location>
</feature>
<feature type="compositionally biased region" description="Pro residues" evidence="6">
    <location>
        <begin position="1294"/>
        <end position="1314"/>
    </location>
</feature>
<feature type="compositionally biased region" description="Acidic residues" evidence="6">
    <location>
        <begin position="573"/>
        <end position="583"/>
    </location>
</feature>
<feature type="region of interest" description="Disordered" evidence="6">
    <location>
        <begin position="194"/>
        <end position="237"/>
    </location>
</feature>
<feature type="compositionally biased region" description="Pro residues" evidence="6">
    <location>
        <begin position="1214"/>
        <end position="1223"/>
    </location>
</feature>
<feature type="compositionally biased region" description="Gly residues" evidence="6">
    <location>
        <begin position="1765"/>
        <end position="1792"/>
    </location>
</feature>
<dbReference type="EMBL" id="JAEHOE010000045">
    <property type="protein sequence ID" value="KAG2492331.1"/>
    <property type="molecule type" value="Genomic_DNA"/>
</dbReference>
<feature type="region of interest" description="Disordered" evidence="6">
    <location>
        <begin position="300"/>
        <end position="884"/>
    </location>
</feature>
<dbReference type="InterPro" id="IPR019760">
    <property type="entry name" value="DNA-dir_DNA_pol_A_CS"/>
</dbReference>
<dbReference type="SUPFAM" id="SSF52540">
    <property type="entry name" value="P-loop containing nucleoside triphosphate hydrolases"/>
    <property type="match status" value="2"/>
</dbReference>
<dbReference type="PANTHER" id="PTHR10133">
    <property type="entry name" value="DNA POLYMERASE I"/>
    <property type="match status" value="1"/>
</dbReference>
<feature type="region of interest" description="Disordered" evidence="6">
    <location>
        <begin position="2618"/>
        <end position="2744"/>
    </location>
</feature>
<evidence type="ECO:0000256" key="5">
    <source>
        <dbReference type="ARBA" id="ARBA00049244"/>
    </source>
</evidence>
<feature type="compositionally biased region" description="Pro residues" evidence="6">
    <location>
        <begin position="1322"/>
        <end position="1345"/>
    </location>
</feature>
<evidence type="ECO:0000256" key="1">
    <source>
        <dbReference type="ARBA" id="ARBA00012417"/>
    </source>
</evidence>
<dbReference type="PRINTS" id="PR00868">
    <property type="entry name" value="DNAPOLI"/>
</dbReference>
<feature type="region of interest" description="Disordered" evidence="6">
    <location>
        <begin position="2151"/>
        <end position="2170"/>
    </location>
</feature>
<dbReference type="InterPro" id="IPR001098">
    <property type="entry name" value="DNA-dir_DNA_pol_A_palm_dom"/>
</dbReference>
<dbReference type="InterPro" id="IPR027417">
    <property type="entry name" value="P-loop_NTPase"/>
</dbReference>